<evidence type="ECO:0000313" key="3">
    <source>
        <dbReference type="Proteomes" id="UP000707245"/>
    </source>
</evidence>
<evidence type="ECO:0000313" key="2">
    <source>
        <dbReference type="EMBL" id="MBE0458120.1"/>
    </source>
</evidence>
<feature type="transmembrane region" description="Helical" evidence="1">
    <location>
        <begin position="55"/>
        <end position="84"/>
    </location>
</feature>
<feature type="transmembrane region" description="Helical" evidence="1">
    <location>
        <begin position="105"/>
        <end position="125"/>
    </location>
</feature>
<name>A0ABR9FMR6_9GAMM</name>
<accession>A0ABR9FMR6</accession>
<reference evidence="2 3" key="1">
    <citation type="submission" date="2020-07" db="EMBL/GenBank/DDBJ databases">
        <title>Halophilic bacteria isolated from french cheeses.</title>
        <authorList>
            <person name="Kothe C.I."/>
            <person name="Farah-Kraiem B."/>
            <person name="Renault P."/>
            <person name="Dridi B."/>
        </authorList>
    </citation>
    <scope>NUCLEOTIDE SEQUENCE [LARGE SCALE GENOMIC DNA]</scope>
    <source>
        <strain evidence="2 3">FME14</strain>
    </source>
</reference>
<evidence type="ECO:0000256" key="1">
    <source>
        <dbReference type="SAM" id="Phobius"/>
    </source>
</evidence>
<keyword evidence="3" id="KW-1185">Reference proteome</keyword>
<proteinExistence type="predicted"/>
<sequence>MDTSLLLISALLYFFLPLWGIAGFVDWCCHRATKIEHTSGIKETLMHSVMGIQMGLPIVLCLVFDVNALILLICTITWVLHEIVAHMDVRYASPIREISIWEMHAHTYLGSLPLYMLTSIILINWDHFLKLITLDFAGEITFKLLDSPYGTASYLPAYLTFMAIVCIFPYMEENIRCLYVYFKGRKN</sequence>
<organism evidence="2 3">
    <name type="scientific">Pseudoalteromonas prydzensis</name>
    <dbReference type="NCBI Taxonomy" id="182141"/>
    <lineage>
        <taxon>Bacteria</taxon>
        <taxon>Pseudomonadati</taxon>
        <taxon>Pseudomonadota</taxon>
        <taxon>Gammaproteobacteria</taxon>
        <taxon>Alteromonadales</taxon>
        <taxon>Pseudoalteromonadaceae</taxon>
        <taxon>Pseudoalteromonas</taxon>
    </lineage>
</organism>
<gene>
    <name evidence="2" type="ORF">EI167_11805</name>
</gene>
<keyword evidence="1" id="KW-0472">Membrane</keyword>
<dbReference type="EMBL" id="RRZA01000033">
    <property type="protein sequence ID" value="MBE0458120.1"/>
    <property type="molecule type" value="Genomic_DNA"/>
</dbReference>
<protein>
    <submittedName>
        <fullName evidence="2">Diguanylate cyclase</fullName>
    </submittedName>
</protein>
<keyword evidence="1" id="KW-1133">Transmembrane helix</keyword>
<dbReference type="RefSeq" id="WP_192541902.1">
    <property type="nucleotide sequence ID" value="NZ_JBQELX010000009.1"/>
</dbReference>
<keyword evidence="1" id="KW-0812">Transmembrane</keyword>
<feature type="transmembrane region" description="Helical" evidence="1">
    <location>
        <begin position="152"/>
        <end position="171"/>
    </location>
</feature>
<comment type="caution">
    <text evidence="2">The sequence shown here is derived from an EMBL/GenBank/DDBJ whole genome shotgun (WGS) entry which is preliminary data.</text>
</comment>
<dbReference type="Proteomes" id="UP000707245">
    <property type="component" value="Unassembled WGS sequence"/>
</dbReference>